<reference evidence="8 10" key="1">
    <citation type="submission" date="2015-02" db="EMBL/GenBank/DDBJ databases">
        <authorList>
            <person name="Chooi Y.-H."/>
        </authorList>
    </citation>
    <scope>NUCLEOTIDE SEQUENCE [LARGE SCALE GENOMIC DNA]</scope>
    <source>
        <strain evidence="8">E3</strain>
    </source>
</reference>
<feature type="domain" description="SUN" evidence="7">
    <location>
        <begin position="21"/>
        <end position="175"/>
    </location>
</feature>
<organism evidence="8 10">
    <name type="scientific">Plasmodiophora brassicae</name>
    <name type="common">Clubroot disease agent</name>
    <dbReference type="NCBI Taxonomy" id="37360"/>
    <lineage>
        <taxon>Eukaryota</taxon>
        <taxon>Sar</taxon>
        <taxon>Rhizaria</taxon>
        <taxon>Endomyxa</taxon>
        <taxon>Phytomyxea</taxon>
        <taxon>Plasmodiophorida</taxon>
        <taxon>Plasmodiophoridae</taxon>
        <taxon>Plasmodiophora</taxon>
    </lineage>
</organism>
<evidence type="ECO:0000313" key="10">
    <source>
        <dbReference type="Proteomes" id="UP000039324"/>
    </source>
</evidence>
<keyword evidence="3 5" id="KW-1133">Transmembrane helix</keyword>
<keyword evidence="2 5" id="KW-0812">Transmembrane</keyword>
<dbReference type="Proteomes" id="UP000039324">
    <property type="component" value="Unassembled WGS sequence"/>
</dbReference>
<dbReference type="InterPro" id="IPR008979">
    <property type="entry name" value="Galactose-bd-like_sf"/>
</dbReference>
<evidence type="ECO:0000313" key="8">
    <source>
        <dbReference type="EMBL" id="CEP03495.1"/>
    </source>
</evidence>
<keyword evidence="4 5" id="KW-0472">Membrane</keyword>
<evidence type="ECO:0000259" key="7">
    <source>
        <dbReference type="PROSITE" id="PS51469"/>
    </source>
</evidence>
<dbReference type="EMBL" id="OVEO01000012">
    <property type="protein sequence ID" value="SPQ99502.1"/>
    <property type="molecule type" value="Genomic_DNA"/>
</dbReference>
<evidence type="ECO:0000313" key="11">
    <source>
        <dbReference type="Proteomes" id="UP000290189"/>
    </source>
</evidence>
<evidence type="ECO:0000256" key="3">
    <source>
        <dbReference type="ARBA" id="ARBA00022989"/>
    </source>
</evidence>
<dbReference type="PROSITE" id="PS51469">
    <property type="entry name" value="SUN"/>
    <property type="match status" value="1"/>
</dbReference>
<keyword evidence="6" id="KW-0732">Signal</keyword>
<gene>
    <name evidence="8" type="ORF">PBRA_009380</name>
    <name evidence="9" type="ORF">PLBR_LOCUS6717</name>
</gene>
<keyword evidence="9" id="KW-0496">Mitochondrion</keyword>
<protein>
    <recommendedName>
        <fullName evidence="7">SUN domain-containing protein</fullName>
    </recommendedName>
</protein>
<name>A0A0G4J7C9_PLABS</name>
<evidence type="ECO:0000256" key="1">
    <source>
        <dbReference type="ARBA" id="ARBA00004308"/>
    </source>
</evidence>
<evidence type="ECO:0000256" key="4">
    <source>
        <dbReference type="ARBA" id="ARBA00023136"/>
    </source>
</evidence>
<keyword evidence="10" id="KW-1185">Reference proteome</keyword>
<dbReference type="Pfam" id="PF07738">
    <property type="entry name" value="Sad1_UNC"/>
    <property type="match status" value="1"/>
</dbReference>
<feature type="transmembrane region" description="Helical" evidence="5">
    <location>
        <begin position="363"/>
        <end position="383"/>
    </location>
</feature>
<evidence type="ECO:0000256" key="2">
    <source>
        <dbReference type="ARBA" id="ARBA00022692"/>
    </source>
</evidence>
<dbReference type="PANTHER" id="PTHR12953:SF0">
    <property type="entry name" value="SUN DOMAIN-CONTAINING OSSIFICATION FACTOR"/>
    <property type="match status" value="1"/>
</dbReference>
<accession>A0A0G4J7C9</accession>
<comment type="subcellular location">
    <subcellularLocation>
        <location evidence="1">Endomembrane system</location>
    </subcellularLocation>
</comment>
<evidence type="ECO:0000313" key="9">
    <source>
        <dbReference type="EMBL" id="SPQ99502.1"/>
    </source>
</evidence>
<dbReference type="SUPFAM" id="SSF49785">
    <property type="entry name" value="Galactose-binding domain-like"/>
    <property type="match status" value="1"/>
</dbReference>
<dbReference type="GO" id="GO:0034975">
    <property type="term" value="P:protein folding in endoplasmic reticulum"/>
    <property type="evidence" value="ECO:0007669"/>
    <property type="project" value="TreeGrafter"/>
</dbReference>
<dbReference type="AlphaFoldDB" id="A0A0G4J7C9"/>
<feature type="signal peptide" evidence="6">
    <location>
        <begin position="1"/>
        <end position="18"/>
    </location>
</feature>
<dbReference type="InterPro" id="IPR012919">
    <property type="entry name" value="SUN_dom"/>
</dbReference>
<sequence>MALRVVVLVGVCVAGAAATRVALIDPGDDVEPFAFNFASSRAGARVLASSGGVESAQSCLTPDPDRYLLIDRQSERVEWFVAQLSEDVTVERIVLQNSEFYATSPAIVEVSVSPFWPTEKWLLAGTLRMGESRRKQTFTLHLKRTVRFVKIRFLAIHHPDRFCTLTSLQVYGTPALAPVQTRLDASTSNVDALLRSQMEHINRLTLPENLSAVELDDSCPVRDLISSLRNDAHRVCQSHVISRQAQQDLSRLWELAHSLPDSDTMYGKLADRLTSIELRQRLLLSTAETLSLHSMVFLRRIRHRLSELETKTSDLYEKQRSQLQDHVDLTATSDLHSKCQAVAQSLSALLGVSQDVDSRLSTVLYLAVAAIVVLFAFLVCLLWR</sequence>
<dbReference type="Proteomes" id="UP000290189">
    <property type="component" value="Unassembled WGS sequence"/>
</dbReference>
<feature type="chain" id="PRO_5033223463" description="SUN domain-containing protein" evidence="6">
    <location>
        <begin position="19"/>
        <end position="384"/>
    </location>
</feature>
<dbReference type="GO" id="GO:0012505">
    <property type="term" value="C:endomembrane system"/>
    <property type="evidence" value="ECO:0007669"/>
    <property type="project" value="UniProtKB-SubCell"/>
</dbReference>
<dbReference type="EMBL" id="CDSF01000145">
    <property type="protein sequence ID" value="CEP03495.1"/>
    <property type="molecule type" value="Genomic_DNA"/>
</dbReference>
<dbReference type="InterPro" id="IPR045120">
    <property type="entry name" value="Suco/Slp1-like"/>
</dbReference>
<evidence type="ECO:0000256" key="6">
    <source>
        <dbReference type="SAM" id="SignalP"/>
    </source>
</evidence>
<evidence type="ECO:0000256" key="5">
    <source>
        <dbReference type="SAM" id="Phobius"/>
    </source>
</evidence>
<dbReference type="GO" id="GO:0016020">
    <property type="term" value="C:membrane"/>
    <property type="evidence" value="ECO:0007669"/>
    <property type="project" value="InterPro"/>
</dbReference>
<dbReference type="OrthoDB" id="266334at2759"/>
<dbReference type="PANTHER" id="PTHR12953">
    <property type="entry name" value="MEMBRANE PROTEIN CH1 RELATED"/>
    <property type="match status" value="1"/>
</dbReference>
<dbReference type="GO" id="GO:0005737">
    <property type="term" value="C:cytoplasm"/>
    <property type="evidence" value="ECO:0007669"/>
    <property type="project" value="TreeGrafter"/>
</dbReference>
<dbReference type="Gene3D" id="2.60.120.260">
    <property type="entry name" value="Galactose-binding domain-like"/>
    <property type="match status" value="1"/>
</dbReference>
<geneLocation type="mitochondrion" evidence="9"/>
<reference evidence="9 11" key="2">
    <citation type="submission" date="2018-03" db="EMBL/GenBank/DDBJ databases">
        <authorList>
            <person name="Fogelqvist J."/>
        </authorList>
    </citation>
    <scope>NUCLEOTIDE SEQUENCE [LARGE SCALE GENOMIC DNA]</scope>
</reference>
<dbReference type="STRING" id="37360.A0A0G4J7C9"/>
<proteinExistence type="predicted"/>